<dbReference type="Proteomes" id="UP000724874">
    <property type="component" value="Unassembled WGS sequence"/>
</dbReference>
<proteinExistence type="predicted"/>
<sequence length="132" mass="14913">MPSKSRRTIWTFQIVRKSGTTSCRPSSKKKTGCAVQTADPPFSPKISILWEYSCLVDIYHGESGGSNTRLDLASVLYNHKPKYVVDDSPLLLALLHASKPFVPFRKLVKTERFHFFQPVAGRPGFVIYIKNI</sequence>
<reference evidence="1" key="1">
    <citation type="submission" date="2020-11" db="EMBL/GenBank/DDBJ databases">
        <authorList>
            <consortium name="DOE Joint Genome Institute"/>
            <person name="Ahrendt S."/>
            <person name="Riley R."/>
            <person name="Andreopoulos W."/>
            <person name="LaButti K."/>
            <person name="Pangilinan J."/>
            <person name="Ruiz-duenas F.J."/>
            <person name="Barrasa J.M."/>
            <person name="Sanchez-Garcia M."/>
            <person name="Camarero S."/>
            <person name="Miyauchi S."/>
            <person name="Serrano A."/>
            <person name="Linde D."/>
            <person name="Babiker R."/>
            <person name="Drula E."/>
            <person name="Ayuso-Fernandez I."/>
            <person name="Pacheco R."/>
            <person name="Padilla G."/>
            <person name="Ferreira P."/>
            <person name="Barriuso J."/>
            <person name="Kellner H."/>
            <person name="Castanera R."/>
            <person name="Alfaro M."/>
            <person name="Ramirez L."/>
            <person name="Pisabarro A.G."/>
            <person name="Kuo A."/>
            <person name="Tritt A."/>
            <person name="Lipzen A."/>
            <person name="He G."/>
            <person name="Yan M."/>
            <person name="Ng V."/>
            <person name="Cullen D."/>
            <person name="Martin F."/>
            <person name="Rosso M.-N."/>
            <person name="Henrissat B."/>
            <person name="Hibbett D."/>
            <person name="Martinez A.T."/>
            <person name="Grigoriev I.V."/>
        </authorList>
    </citation>
    <scope>NUCLEOTIDE SEQUENCE</scope>
    <source>
        <strain evidence="1">AH 44721</strain>
    </source>
</reference>
<protein>
    <submittedName>
        <fullName evidence="1">Uncharacterized protein</fullName>
    </submittedName>
</protein>
<accession>A0A9P5TNK3</accession>
<comment type="caution">
    <text evidence="1">The sequence shown here is derived from an EMBL/GenBank/DDBJ whole genome shotgun (WGS) entry which is preliminary data.</text>
</comment>
<dbReference type="EMBL" id="JADNYJ010000033">
    <property type="protein sequence ID" value="KAF8902931.1"/>
    <property type="molecule type" value="Genomic_DNA"/>
</dbReference>
<keyword evidence="2" id="KW-1185">Reference proteome</keyword>
<name>A0A9P5TNK3_GYMJU</name>
<dbReference type="AlphaFoldDB" id="A0A9P5TNK3"/>
<organism evidence="1 2">
    <name type="scientific">Gymnopilus junonius</name>
    <name type="common">Spectacular rustgill mushroom</name>
    <name type="synonym">Gymnopilus spectabilis subsp. junonius</name>
    <dbReference type="NCBI Taxonomy" id="109634"/>
    <lineage>
        <taxon>Eukaryota</taxon>
        <taxon>Fungi</taxon>
        <taxon>Dikarya</taxon>
        <taxon>Basidiomycota</taxon>
        <taxon>Agaricomycotina</taxon>
        <taxon>Agaricomycetes</taxon>
        <taxon>Agaricomycetidae</taxon>
        <taxon>Agaricales</taxon>
        <taxon>Agaricineae</taxon>
        <taxon>Hymenogastraceae</taxon>
        <taxon>Gymnopilus</taxon>
    </lineage>
</organism>
<gene>
    <name evidence="1" type="ORF">CPB84DRAFT_821313</name>
</gene>
<evidence type="ECO:0000313" key="1">
    <source>
        <dbReference type="EMBL" id="KAF8902931.1"/>
    </source>
</evidence>
<evidence type="ECO:0000313" key="2">
    <source>
        <dbReference type="Proteomes" id="UP000724874"/>
    </source>
</evidence>